<dbReference type="RefSeq" id="WP_141148377.1">
    <property type="nucleotide sequence ID" value="NZ_VHLG01000003.1"/>
</dbReference>
<dbReference type="InterPro" id="IPR058982">
    <property type="entry name" value="Beta-barrel_AprE"/>
</dbReference>
<name>A0A506UDD2_9HYPH</name>
<evidence type="ECO:0000256" key="4">
    <source>
        <dbReference type="ARBA" id="ARBA00022475"/>
    </source>
</evidence>
<keyword evidence="3 9" id="KW-0813">Transport</keyword>
<feature type="domain" description="AprE-like long alpha-helical hairpin" evidence="11">
    <location>
        <begin position="94"/>
        <end position="298"/>
    </location>
</feature>
<dbReference type="PANTHER" id="PTHR30386">
    <property type="entry name" value="MEMBRANE FUSION SUBUNIT OF EMRAB-TOLC MULTIDRUG EFFLUX PUMP"/>
    <property type="match status" value="1"/>
</dbReference>
<sequence length="451" mass="49431">MSEPNNIRELAVSCTRPLRFGLLVTGLVVFGFGGWSAFASLRTAVVASGTLSAEGETRSVQHADGGIVSAIPVRDGDHVHRGDIVMQLDPTQIRSQLAIVENQLYEALARKARLEAERDGEAEIQRPRLLAEMLASDRADIVPDGMEETGRQAADRVFLGQQRLMKAQLSKVEAEVNQLETAIGQSREQITGIEGEKASEERQRDLIVKELDSIRELFKQQLVTLSRVLALERQQASLEGDIAGNVSDIAALKQSISEQQLQILQTRLEWQEQVLSDLRDAESDVQDLTARRIAALDQLSRVDIRAPVSGTVTNLAVHTIGGVIEAAEVVMGIVPDDEPLIVDAKVDTSAVDQLWPGLPARVRLSAFDRRTTPEIDGSVITVSADRLVDERTNGAYYAVKVRLDQDEIADLGEKLVPGMPAEVFLVTGSRTPMSYLTKPLTDQFARAMRDD</sequence>
<feature type="coiled-coil region" evidence="10">
    <location>
        <begin position="162"/>
        <end position="189"/>
    </location>
</feature>
<proteinExistence type="inferred from homology"/>
<dbReference type="Pfam" id="PF25994">
    <property type="entry name" value="HH_AprE"/>
    <property type="match status" value="1"/>
</dbReference>
<keyword evidence="6 9" id="KW-0812">Transmembrane</keyword>
<feature type="coiled-coil region" evidence="10">
    <location>
        <begin position="271"/>
        <end position="298"/>
    </location>
</feature>
<evidence type="ECO:0000256" key="2">
    <source>
        <dbReference type="ARBA" id="ARBA00009477"/>
    </source>
</evidence>
<dbReference type="Gene3D" id="2.40.30.170">
    <property type="match status" value="1"/>
</dbReference>
<dbReference type="EMBL" id="VHLG01000003">
    <property type="protein sequence ID" value="TPW31608.1"/>
    <property type="molecule type" value="Genomic_DNA"/>
</dbReference>
<dbReference type="InterPro" id="IPR050739">
    <property type="entry name" value="MFP"/>
</dbReference>
<dbReference type="AlphaFoldDB" id="A0A506UDD2"/>
<dbReference type="InterPro" id="IPR010129">
    <property type="entry name" value="T1SS_HlyD"/>
</dbReference>
<evidence type="ECO:0000256" key="8">
    <source>
        <dbReference type="ARBA" id="ARBA00023136"/>
    </source>
</evidence>
<keyword evidence="10" id="KW-0175">Coiled coil</keyword>
<evidence type="ECO:0000259" key="11">
    <source>
        <dbReference type="Pfam" id="PF25994"/>
    </source>
</evidence>
<evidence type="ECO:0000313" key="14">
    <source>
        <dbReference type="Proteomes" id="UP000318801"/>
    </source>
</evidence>
<gene>
    <name evidence="13" type="ORF">FJU08_07620</name>
</gene>
<feature type="transmembrane region" description="Helical" evidence="9">
    <location>
        <begin position="20"/>
        <end position="38"/>
    </location>
</feature>
<dbReference type="NCBIfam" id="TIGR01843">
    <property type="entry name" value="type_I_hlyD"/>
    <property type="match status" value="1"/>
</dbReference>
<comment type="caution">
    <text evidence="13">The sequence shown here is derived from an EMBL/GenBank/DDBJ whole genome shotgun (WGS) entry which is preliminary data.</text>
</comment>
<dbReference type="PANTHER" id="PTHR30386:SF17">
    <property type="entry name" value="ALKALINE PROTEASE SECRETION PROTEIN APRE"/>
    <property type="match status" value="1"/>
</dbReference>
<keyword evidence="5 9" id="KW-0997">Cell inner membrane</keyword>
<evidence type="ECO:0000256" key="5">
    <source>
        <dbReference type="ARBA" id="ARBA00022519"/>
    </source>
</evidence>
<keyword evidence="7 9" id="KW-1133">Transmembrane helix</keyword>
<dbReference type="Gene3D" id="2.40.50.100">
    <property type="match status" value="1"/>
</dbReference>
<keyword evidence="14" id="KW-1185">Reference proteome</keyword>
<keyword evidence="4 9" id="KW-1003">Cell membrane</keyword>
<protein>
    <recommendedName>
        <fullName evidence="9">Membrane fusion protein (MFP) family protein</fullName>
    </recommendedName>
</protein>
<dbReference type="Proteomes" id="UP000318801">
    <property type="component" value="Unassembled WGS sequence"/>
</dbReference>
<evidence type="ECO:0000256" key="9">
    <source>
        <dbReference type="RuleBase" id="RU365093"/>
    </source>
</evidence>
<dbReference type="GO" id="GO:0005886">
    <property type="term" value="C:plasma membrane"/>
    <property type="evidence" value="ECO:0007669"/>
    <property type="project" value="UniProtKB-SubCell"/>
</dbReference>
<comment type="similarity">
    <text evidence="2 9">Belongs to the membrane fusion protein (MFP) (TC 8.A.1) family.</text>
</comment>
<evidence type="ECO:0000256" key="6">
    <source>
        <dbReference type="ARBA" id="ARBA00022692"/>
    </source>
</evidence>
<accession>A0A506UDD2</accession>
<evidence type="ECO:0000313" key="13">
    <source>
        <dbReference type="EMBL" id="TPW31608.1"/>
    </source>
</evidence>
<organism evidence="13 14">
    <name type="scientific">Martelella alba</name>
    <dbReference type="NCBI Taxonomy" id="2590451"/>
    <lineage>
        <taxon>Bacteria</taxon>
        <taxon>Pseudomonadati</taxon>
        <taxon>Pseudomonadota</taxon>
        <taxon>Alphaproteobacteria</taxon>
        <taxon>Hyphomicrobiales</taxon>
        <taxon>Aurantimonadaceae</taxon>
        <taxon>Martelella</taxon>
    </lineage>
</organism>
<keyword evidence="8 9" id="KW-0472">Membrane</keyword>
<dbReference type="OrthoDB" id="9810980at2"/>
<evidence type="ECO:0000256" key="10">
    <source>
        <dbReference type="SAM" id="Coils"/>
    </source>
</evidence>
<feature type="domain" description="AprE-like beta-barrel" evidence="12">
    <location>
        <begin position="340"/>
        <end position="428"/>
    </location>
</feature>
<evidence type="ECO:0000256" key="3">
    <source>
        <dbReference type="ARBA" id="ARBA00022448"/>
    </source>
</evidence>
<reference evidence="13 14" key="1">
    <citation type="submission" date="2019-06" db="EMBL/GenBank/DDBJ databases">
        <authorList>
            <person name="Li M."/>
        </authorList>
    </citation>
    <scope>NUCLEOTIDE SEQUENCE [LARGE SCALE GENOMIC DNA]</scope>
    <source>
        <strain evidence="13 14">BGMRC2036</strain>
    </source>
</reference>
<evidence type="ECO:0000256" key="1">
    <source>
        <dbReference type="ARBA" id="ARBA00004377"/>
    </source>
</evidence>
<comment type="subcellular location">
    <subcellularLocation>
        <location evidence="1 9">Cell inner membrane</location>
        <topology evidence="1 9">Single-pass membrane protein</topology>
    </subcellularLocation>
</comment>
<dbReference type="Pfam" id="PF26002">
    <property type="entry name" value="Beta-barrel_AprE"/>
    <property type="match status" value="1"/>
</dbReference>
<dbReference type="InterPro" id="IPR058781">
    <property type="entry name" value="HH_AprE-like"/>
</dbReference>
<evidence type="ECO:0000256" key="7">
    <source>
        <dbReference type="ARBA" id="ARBA00022989"/>
    </source>
</evidence>
<evidence type="ECO:0000259" key="12">
    <source>
        <dbReference type="Pfam" id="PF26002"/>
    </source>
</evidence>
<dbReference type="PRINTS" id="PR01490">
    <property type="entry name" value="RTXTOXIND"/>
</dbReference>
<dbReference type="GO" id="GO:0015031">
    <property type="term" value="P:protein transport"/>
    <property type="evidence" value="ECO:0007669"/>
    <property type="project" value="InterPro"/>
</dbReference>